<dbReference type="RefSeq" id="WP_354502085.1">
    <property type="nucleotide sequence ID" value="NZ_JBEPLV010000008.1"/>
</dbReference>
<proteinExistence type="predicted"/>
<name>A0ABV2FBN0_9BACL</name>
<comment type="caution">
    <text evidence="1">The sequence shown here is derived from an EMBL/GenBank/DDBJ whole genome shotgun (WGS) entry which is preliminary data.</text>
</comment>
<gene>
    <name evidence="1" type="ORF">ABID47_005811</name>
</gene>
<evidence type="ECO:0000313" key="2">
    <source>
        <dbReference type="Proteomes" id="UP001549098"/>
    </source>
</evidence>
<sequence>MATGYVVAKQGARIVDIVPNIREIDDDNMHGDRSVFGVNLKMADFFVTDEKLELKLDDVFPEGHTNVADKYLKKEPQAEVHNNIAALLIESAADKQKIASLESMVGNLLIGVASLKGGQ</sequence>
<dbReference type="Proteomes" id="UP001549098">
    <property type="component" value="Unassembled WGS sequence"/>
</dbReference>
<organism evidence="1 2">
    <name type="scientific">Paenibacillus favisporus</name>
    <dbReference type="NCBI Taxonomy" id="221028"/>
    <lineage>
        <taxon>Bacteria</taxon>
        <taxon>Bacillati</taxon>
        <taxon>Bacillota</taxon>
        <taxon>Bacilli</taxon>
        <taxon>Bacillales</taxon>
        <taxon>Paenibacillaceae</taxon>
        <taxon>Paenibacillus</taxon>
    </lineage>
</organism>
<dbReference type="EMBL" id="JBEPLV010000008">
    <property type="protein sequence ID" value="MET3549174.1"/>
    <property type="molecule type" value="Genomic_DNA"/>
</dbReference>
<evidence type="ECO:0000313" key="1">
    <source>
        <dbReference type="EMBL" id="MET3549174.1"/>
    </source>
</evidence>
<accession>A0ABV2FBN0</accession>
<keyword evidence="2" id="KW-1185">Reference proteome</keyword>
<protein>
    <submittedName>
        <fullName evidence="1">Uncharacterized protein</fullName>
    </submittedName>
</protein>
<reference evidence="1 2" key="1">
    <citation type="submission" date="2024-06" db="EMBL/GenBank/DDBJ databases">
        <title>Genomic Encyclopedia of Type Strains, Phase IV (KMG-IV): sequencing the most valuable type-strain genomes for metagenomic binning, comparative biology and taxonomic classification.</title>
        <authorList>
            <person name="Goeker M."/>
        </authorList>
    </citation>
    <scope>NUCLEOTIDE SEQUENCE [LARGE SCALE GENOMIC DNA]</scope>
    <source>
        <strain evidence="1 2">DSM 17253</strain>
    </source>
</reference>